<gene>
    <name evidence="1" type="ORF">vBAfaPQDWS595_31</name>
</gene>
<dbReference type="Gene3D" id="3.90.320.10">
    <property type="match status" value="1"/>
</dbReference>
<organism evidence="1 2">
    <name type="scientific">Alcaligenes phage vB_Af_QDWS595</name>
    <dbReference type="NCBI Taxonomy" id="2877946"/>
    <lineage>
        <taxon>Viruses</taxon>
        <taxon>Duplodnaviria</taxon>
        <taxon>Heunggongvirae</taxon>
        <taxon>Uroviricota</taxon>
        <taxon>Caudoviricetes</taxon>
        <taxon>Schitoviridae</taxon>
        <taxon>Petruschkyvirus</taxon>
        <taxon>Petruschkyvirus QDWS595</taxon>
    </lineage>
</organism>
<accession>A0AAE8Y1C6</accession>
<proteinExistence type="predicted"/>
<sequence>MRPIRQTVLQGRIKPEQREPEDIMDRVASASGTAFHDSIEKAWTQNYKRNLKLLGFDDEQIDKVRINPSDGEAATPGLIPVYWEQRGIKEVEVDGVIYRVGGKFDLVAGGTVHDIKSTSTFAWTKGTRDDDFIQQGSIYRWIHPTKIKNGIIRILFIFTDWSKANLYQENYPPHRVAYKDLPLWSVLDTQNWVVDRIRTIAQQRQVKDEDLIRCTDDELWMTPTTHKYYSDPNKITGRSTKNFETLAEAEAHMEKTGKGVVITVEGNPRRCSFCPVFGICTQKDEYQHA</sequence>
<name>A0AAE8Y1C6_9CAUD</name>
<dbReference type="InterPro" id="IPR011604">
    <property type="entry name" value="PDDEXK-like_dom_sf"/>
</dbReference>
<evidence type="ECO:0000313" key="2">
    <source>
        <dbReference type="Proteomes" id="UP000827952"/>
    </source>
</evidence>
<reference evidence="1" key="1">
    <citation type="submission" date="2021-09" db="EMBL/GenBank/DDBJ databases">
        <title>Complete genome analysis of a novel Alcaligenes phage vB_Af_QDWS595.</title>
        <authorList>
            <person name="Jing Y."/>
            <person name="Wang J."/>
        </authorList>
    </citation>
    <scope>NUCLEOTIDE SEQUENCE</scope>
</reference>
<evidence type="ECO:0008006" key="3">
    <source>
        <dbReference type="Google" id="ProtNLM"/>
    </source>
</evidence>
<keyword evidence="2" id="KW-1185">Reference proteome</keyword>
<dbReference type="Proteomes" id="UP000827952">
    <property type="component" value="Segment"/>
</dbReference>
<dbReference type="EMBL" id="OK149171">
    <property type="protein sequence ID" value="UCR75515.1"/>
    <property type="molecule type" value="Genomic_DNA"/>
</dbReference>
<protein>
    <recommendedName>
        <fullName evidence="3">PD-(D/E)XK endonuclease-like domain-containing protein</fullName>
    </recommendedName>
</protein>
<evidence type="ECO:0000313" key="1">
    <source>
        <dbReference type="EMBL" id="UCR75515.1"/>
    </source>
</evidence>